<dbReference type="EMBL" id="JABWSB020000030">
    <property type="protein sequence ID" value="MBV4518401.1"/>
    <property type="molecule type" value="Genomic_DNA"/>
</dbReference>
<keyword evidence="2" id="KW-1185">Reference proteome</keyword>
<dbReference type="Proteomes" id="UP000624243">
    <property type="component" value="Unassembled WGS sequence"/>
</dbReference>
<evidence type="ECO:0000313" key="2">
    <source>
        <dbReference type="Proteomes" id="UP000624243"/>
    </source>
</evidence>
<organism evidence="1 2">
    <name type="scientific">Pseudomonas kurunegalensis</name>
    <dbReference type="NCBI Taxonomy" id="485880"/>
    <lineage>
        <taxon>Bacteria</taxon>
        <taxon>Pseudomonadati</taxon>
        <taxon>Pseudomonadota</taxon>
        <taxon>Gammaproteobacteria</taxon>
        <taxon>Pseudomonadales</taxon>
        <taxon>Pseudomonadaceae</taxon>
        <taxon>Pseudomonas</taxon>
    </lineage>
</organism>
<sequence>MELPTKDAEFFFATGKWLINAGYLTATPYPYTAFGDAVLTAKGLEVLKAVPDRISSRESIGEQLAGMAKEQGGEAAKGLVTEALALGARFIGPIIGMS</sequence>
<accession>A0ACC5UVD3</accession>
<name>A0ACC5UVD3_9PSED</name>
<reference evidence="1 2" key="1">
    <citation type="journal article" date="2020" name="Microorganisms">
        <title>Reliable Identification of Environmental Pseudomonas Isolates Using the rpoD Gene.</title>
        <authorList>
            <consortium name="The Broad Institute Genome Sequencing Platform"/>
            <person name="Girard L."/>
            <person name="Lood C."/>
            <person name="Rokni-Zadeh H."/>
            <person name="van Noort V."/>
            <person name="Lavigne R."/>
            <person name="De Mot R."/>
        </authorList>
    </citation>
    <scope>NUCLEOTIDE SEQUENCE [LARGE SCALE GENOMIC DNA]</scope>
    <source>
        <strain evidence="1 2">RW1P2</strain>
    </source>
</reference>
<evidence type="ECO:0000313" key="1">
    <source>
        <dbReference type="EMBL" id="MBV4518401.1"/>
    </source>
</evidence>
<proteinExistence type="predicted"/>
<comment type="caution">
    <text evidence="1">The sequence shown here is derived from an EMBL/GenBank/DDBJ whole genome shotgun (WGS) entry which is preliminary data.</text>
</comment>
<gene>
    <name evidence="1" type="ORF">HU758_024850</name>
</gene>
<protein>
    <submittedName>
        <fullName evidence="1">Uncharacterized protein</fullName>
    </submittedName>
</protein>